<organism evidence="1 2">
    <name type="scientific">Mesobacillus foraminis</name>
    <dbReference type="NCBI Taxonomy" id="279826"/>
    <lineage>
        <taxon>Bacteria</taxon>
        <taxon>Bacillati</taxon>
        <taxon>Bacillota</taxon>
        <taxon>Bacilli</taxon>
        <taxon>Bacillales</taxon>
        <taxon>Bacillaceae</taxon>
        <taxon>Mesobacillus</taxon>
    </lineage>
</organism>
<gene>
    <name evidence="1" type="ORF">EV146_104299</name>
</gene>
<dbReference type="CDD" id="cd07517">
    <property type="entry name" value="HAD_HPP"/>
    <property type="match status" value="1"/>
</dbReference>
<dbReference type="PROSITE" id="PS01228">
    <property type="entry name" value="COF_1"/>
    <property type="match status" value="1"/>
</dbReference>
<dbReference type="PANTHER" id="PTHR10000">
    <property type="entry name" value="PHOSPHOSERINE PHOSPHATASE"/>
    <property type="match status" value="1"/>
</dbReference>
<protein>
    <recommendedName>
        <fullName evidence="3">Cof subfamily protein (Haloacid dehalogenase superfamily)/HAD superfamily hydrolase (TIGR01484 family)</fullName>
    </recommendedName>
</protein>
<dbReference type="AlphaFoldDB" id="A0A4R2BJD8"/>
<sequence length="260" mass="29157">MTKHSVIFFDIDGTLLNHKKELPQSTKEAIFKLKEQGHIVAIATGRAPFMFADLRKELGIDTFVSYNGQYVVLNGEVLYTNPLNTSSLLKLTEAALLNNHPVVYMDHEDMRANVPEHAYIKESIDTLKIGMFPTHDPSYHEGRDLYQTLLFCPEGEEQQYEQEFSDFDFVRWHPVSVDILPRGGSKAHGIEQILKKLGVSNEDIYAFGDGLNDIEMLTAVHNSVAMGNAEDSVKKVAKYVTKSVEDNGITHGLKMVGLLS</sequence>
<dbReference type="NCBIfam" id="TIGR01484">
    <property type="entry name" value="HAD-SF-IIB"/>
    <property type="match status" value="1"/>
</dbReference>
<dbReference type="GO" id="GO:0000287">
    <property type="term" value="F:magnesium ion binding"/>
    <property type="evidence" value="ECO:0007669"/>
    <property type="project" value="TreeGrafter"/>
</dbReference>
<evidence type="ECO:0008006" key="3">
    <source>
        <dbReference type="Google" id="ProtNLM"/>
    </source>
</evidence>
<reference evidence="1 2" key="1">
    <citation type="journal article" date="2015" name="Stand. Genomic Sci.">
        <title>Genomic Encyclopedia of Bacterial and Archaeal Type Strains, Phase III: the genomes of soil and plant-associated and newly described type strains.</title>
        <authorList>
            <person name="Whitman W.B."/>
            <person name="Woyke T."/>
            <person name="Klenk H.P."/>
            <person name="Zhou Y."/>
            <person name="Lilburn T.G."/>
            <person name="Beck B.J."/>
            <person name="De Vos P."/>
            <person name="Vandamme P."/>
            <person name="Eisen J.A."/>
            <person name="Garrity G."/>
            <person name="Hugenholtz P."/>
            <person name="Kyrpides N.C."/>
        </authorList>
    </citation>
    <scope>NUCLEOTIDE SEQUENCE [LARGE SCALE GENOMIC DNA]</scope>
    <source>
        <strain evidence="1 2">CV53</strain>
    </source>
</reference>
<dbReference type="Pfam" id="PF08282">
    <property type="entry name" value="Hydrolase_3"/>
    <property type="match status" value="1"/>
</dbReference>
<dbReference type="SFLD" id="SFLDS00003">
    <property type="entry name" value="Haloacid_Dehalogenase"/>
    <property type="match status" value="1"/>
</dbReference>
<dbReference type="EMBL" id="SLVV01000004">
    <property type="protein sequence ID" value="TCN26189.1"/>
    <property type="molecule type" value="Genomic_DNA"/>
</dbReference>
<dbReference type="SFLD" id="SFLDG01144">
    <property type="entry name" value="C2.B.4:_PGP_Like"/>
    <property type="match status" value="1"/>
</dbReference>
<dbReference type="PROSITE" id="PS01229">
    <property type="entry name" value="COF_2"/>
    <property type="match status" value="1"/>
</dbReference>
<accession>A0A4R2BJD8</accession>
<dbReference type="Gene3D" id="3.30.1240.10">
    <property type="match status" value="1"/>
</dbReference>
<dbReference type="InterPro" id="IPR006379">
    <property type="entry name" value="HAD-SF_hydro_IIB"/>
</dbReference>
<evidence type="ECO:0000313" key="2">
    <source>
        <dbReference type="Proteomes" id="UP000295689"/>
    </source>
</evidence>
<dbReference type="RefSeq" id="WP_132004474.1">
    <property type="nucleotide sequence ID" value="NZ_JABUHM010000015.1"/>
</dbReference>
<dbReference type="Proteomes" id="UP000295689">
    <property type="component" value="Unassembled WGS sequence"/>
</dbReference>
<evidence type="ECO:0000313" key="1">
    <source>
        <dbReference type="EMBL" id="TCN26189.1"/>
    </source>
</evidence>
<keyword evidence="2" id="KW-1185">Reference proteome</keyword>
<name>A0A4R2BJD8_9BACI</name>
<dbReference type="InterPro" id="IPR036412">
    <property type="entry name" value="HAD-like_sf"/>
</dbReference>
<dbReference type="SFLD" id="SFLDG01140">
    <property type="entry name" value="C2.B:_Phosphomannomutase_and_P"/>
    <property type="match status" value="1"/>
</dbReference>
<dbReference type="Gene3D" id="3.40.50.1000">
    <property type="entry name" value="HAD superfamily/HAD-like"/>
    <property type="match status" value="1"/>
</dbReference>
<comment type="caution">
    <text evidence="1">The sequence shown here is derived from an EMBL/GenBank/DDBJ whole genome shotgun (WGS) entry which is preliminary data.</text>
</comment>
<proteinExistence type="predicted"/>
<dbReference type="GO" id="GO:0016791">
    <property type="term" value="F:phosphatase activity"/>
    <property type="evidence" value="ECO:0007669"/>
    <property type="project" value="UniProtKB-ARBA"/>
</dbReference>
<dbReference type="NCBIfam" id="TIGR00099">
    <property type="entry name" value="Cof-subfamily"/>
    <property type="match status" value="1"/>
</dbReference>
<dbReference type="SUPFAM" id="SSF56784">
    <property type="entry name" value="HAD-like"/>
    <property type="match status" value="1"/>
</dbReference>
<dbReference type="InterPro" id="IPR023214">
    <property type="entry name" value="HAD_sf"/>
</dbReference>
<dbReference type="GO" id="GO:0005829">
    <property type="term" value="C:cytosol"/>
    <property type="evidence" value="ECO:0007669"/>
    <property type="project" value="TreeGrafter"/>
</dbReference>
<dbReference type="PANTHER" id="PTHR10000:SF25">
    <property type="entry name" value="PHOSPHATASE YKRA-RELATED"/>
    <property type="match status" value="1"/>
</dbReference>
<dbReference type="InterPro" id="IPR000150">
    <property type="entry name" value="Cof"/>
</dbReference>